<feature type="compositionally biased region" description="Acidic residues" evidence="5">
    <location>
        <begin position="453"/>
        <end position="472"/>
    </location>
</feature>
<feature type="compositionally biased region" description="Polar residues" evidence="5">
    <location>
        <begin position="98"/>
        <end position="117"/>
    </location>
</feature>
<comment type="subcellular location">
    <subcellularLocation>
        <location evidence="1">Nucleus</location>
    </subcellularLocation>
</comment>
<keyword evidence="8" id="KW-1185">Reference proteome</keyword>
<reference evidence="7 8" key="1">
    <citation type="journal article" date="2016" name="Mol. Biol. Evol.">
        <title>Comparative Genomics of Early-Diverging Mushroom-Forming Fungi Provides Insights into the Origins of Lignocellulose Decay Capabilities.</title>
        <authorList>
            <person name="Nagy L.G."/>
            <person name="Riley R."/>
            <person name="Tritt A."/>
            <person name="Adam C."/>
            <person name="Daum C."/>
            <person name="Floudas D."/>
            <person name="Sun H."/>
            <person name="Yadav J.S."/>
            <person name="Pangilinan J."/>
            <person name="Larsson K.H."/>
            <person name="Matsuura K."/>
            <person name="Barry K."/>
            <person name="Labutti K."/>
            <person name="Kuo R."/>
            <person name="Ohm R.A."/>
            <person name="Bhattacharya S.S."/>
            <person name="Shirouzu T."/>
            <person name="Yoshinaga Y."/>
            <person name="Martin F.M."/>
            <person name="Grigoriev I.V."/>
            <person name="Hibbett D.S."/>
        </authorList>
    </citation>
    <scope>NUCLEOTIDE SEQUENCE [LARGE SCALE GENOMIC DNA]</scope>
    <source>
        <strain evidence="7 8">TUFC12733</strain>
    </source>
</reference>
<feature type="region of interest" description="Disordered" evidence="5">
    <location>
        <begin position="405"/>
        <end position="424"/>
    </location>
</feature>
<feature type="compositionally biased region" description="Basic residues" evidence="5">
    <location>
        <begin position="224"/>
        <end position="236"/>
    </location>
</feature>
<feature type="domain" description="Zn(2)-C6 fungal-type" evidence="6">
    <location>
        <begin position="318"/>
        <end position="347"/>
    </location>
</feature>
<feature type="region of interest" description="Disordered" evidence="5">
    <location>
        <begin position="223"/>
        <end position="242"/>
    </location>
</feature>
<feature type="compositionally biased region" description="Polar residues" evidence="5">
    <location>
        <begin position="257"/>
        <end position="266"/>
    </location>
</feature>
<dbReference type="PROSITE" id="PS00463">
    <property type="entry name" value="ZN2_CY6_FUNGAL_1"/>
    <property type="match status" value="3"/>
</dbReference>
<dbReference type="GO" id="GO:0008270">
    <property type="term" value="F:zinc ion binding"/>
    <property type="evidence" value="ECO:0007669"/>
    <property type="project" value="InterPro"/>
</dbReference>
<dbReference type="GO" id="GO:0005634">
    <property type="term" value="C:nucleus"/>
    <property type="evidence" value="ECO:0007669"/>
    <property type="project" value="UniProtKB-SubCell"/>
</dbReference>
<dbReference type="InterPro" id="IPR001138">
    <property type="entry name" value="Zn2Cys6_DnaBD"/>
</dbReference>
<evidence type="ECO:0000256" key="1">
    <source>
        <dbReference type="ARBA" id="ARBA00004123"/>
    </source>
</evidence>
<feature type="compositionally biased region" description="Pro residues" evidence="5">
    <location>
        <begin position="585"/>
        <end position="625"/>
    </location>
</feature>
<evidence type="ECO:0000256" key="2">
    <source>
        <dbReference type="ARBA" id="ARBA00022723"/>
    </source>
</evidence>
<organism evidence="7 8">
    <name type="scientific">Calocera viscosa (strain TUFC12733)</name>
    <dbReference type="NCBI Taxonomy" id="1330018"/>
    <lineage>
        <taxon>Eukaryota</taxon>
        <taxon>Fungi</taxon>
        <taxon>Dikarya</taxon>
        <taxon>Basidiomycota</taxon>
        <taxon>Agaricomycotina</taxon>
        <taxon>Dacrymycetes</taxon>
        <taxon>Dacrymycetales</taxon>
        <taxon>Dacrymycetaceae</taxon>
        <taxon>Calocera</taxon>
    </lineage>
</organism>
<dbReference type="GO" id="GO:0003677">
    <property type="term" value="F:DNA binding"/>
    <property type="evidence" value="ECO:0007669"/>
    <property type="project" value="UniProtKB-KW"/>
</dbReference>
<dbReference type="CDD" id="cd00067">
    <property type="entry name" value="GAL4"/>
    <property type="match status" value="3"/>
</dbReference>
<feature type="domain" description="Zn(2)-C6 fungal-type" evidence="6">
    <location>
        <begin position="501"/>
        <end position="531"/>
    </location>
</feature>
<sequence length="625" mass="66498">MEVSPAHIPGNNKRSSRDTHTASAPTQHTMATVQHRSHAQDAPAQTHPIPGNPPMDVDPMLASVGNGNFNVGLKRKMDDPPADERGAPAPRLSMAQDGPQSANANNAMTNGPTQNPTAAMDPPHLQGPPHVPSLPLAPGPNPNHTQAQAPRTPVQRPGSAPGMQGLMSTPLSDGGRPLQIESSGRKVTIACENCRARKTRCDGGIPCARCVRSQTECLYDTERRRRGPHAGSRRTKTGPYSLEDFLESNVKRVAAETSASKANRQQRPYPEQAGDISFASAPGSFPPPSPTKSVKSAKGTSASENEAVSGTSKKVTFACQGCRQRKTRCDGCTPCASCARLKADCTYDTERKRRGPRVGYRRGGKAEAVAAAIVLTSQPNLLDPYASKSQGPGQEPVLWAQPEELRPLSPEPPPPTQFVPGPSLANLVDAHRTGQVPPPMPPVEQVNKPEGERENEDELQGESDYEGDESMDESGHVEGMLQDHGQPHMLGDDRPRRTVGSCAMCRVRKVKCDRVHPQCGSCAQHGQTCRYELPPKRRKRPLIEDPNPGAPPPIAPPGMQLAPGVPDQDIDKWVNNQDGLRTNGPPAPPGPPMPPPGMMPLPPPPGHPGVPAPAGPVGSPPAPVP</sequence>
<feature type="compositionally biased region" description="Pro residues" evidence="5">
    <location>
        <begin position="125"/>
        <end position="141"/>
    </location>
</feature>
<dbReference type="SUPFAM" id="SSF57701">
    <property type="entry name" value="Zn2/Cys6 DNA-binding domain"/>
    <property type="match status" value="3"/>
</dbReference>
<dbReference type="PANTHER" id="PTHR46910">
    <property type="entry name" value="TRANSCRIPTION FACTOR PDR1"/>
    <property type="match status" value="1"/>
</dbReference>
<dbReference type="Pfam" id="PF00172">
    <property type="entry name" value="Zn_clus"/>
    <property type="match status" value="3"/>
</dbReference>
<evidence type="ECO:0000256" key="3">
    <source>
        <dbReference type="ARBA" id="ARBA00023125"/>
    </source>
</evidence>
<feature type="region of interest" description="Disordered" evidence="5">
    <location>
        <begin position="1"/>
        <end position="181"/>
    </location>
</feature>
<evidence type="ECO:0000313" key="7">
    <source>
        <dbReference type="EMBL" id="KZO91228.1"/>
    </source>
</evidence>
<feature type="region of interest" description="Disordered" evidence="5">
    <location>
        <begin position="429"/>
        <end position="495"/>
    </location>
</feature>
<name>A0A167H4P9_CALVF</name>
<dbReference type="STRING" id="1330018.A0A167H4P9"/>
<dbReference type="OrthoDB" id="5419315at2759"/>
<evidence type="ECO:0000256" key="4">
    <source>
        <dbReference type="ARBA" id="ARBA00023242"/>
    </source>
</evidence>
<protein>
    <recommendedName>
        <fullName evidence="6">Zn(2)-C6 fungal-type domain-containing protein</fullName>
    </recommendedName>
</protein>
<feature type="compositionally biased region" description="Polar residues" evidence="5">
    <location>
        <begin position="291"/>
        <end position="310"/>
    </location>
</feature>
<evidence type="ECO:0000256" key="5">
    <source>
        <dbReference type="SAM" id="MobiDB-lite"/>
    </source>
</evidence>
<feature type="region of interest" description="Disordered" evidence="5">
    <location>
        <begin position="532"/>
        <end position="625"/>
    </location>
</feature>
<gene>
    <name evidence="7" type="ORF">CALVIDRAFT_568385</name>
</gene>
<keyword evidence="2" id="KW-0479">Metal-binding</keyword>
<evidence type="ECO:0000313" key="8">
    <source>
        <dbReference type="Proteomes" id="UP000076738"/>
    </source>
</evidence>
<dbReference type="InterPro" id="IPR050987">
    <property type="entry name" value="AtrR-like"/>
</dbReference>
<dbReference type="InterPro" id="IPR036864">
    <property type="entry name" value="Zn2-C6_fun-type_DNA-bd_sf"/>
</dbReference>
<dbReference type="AlphaFoldDB" id="A0A167H4P9"/>
<keyword evidence="3" id="KW-0238">DNA-binding</keyword>
<dbReference type="EMBL" id="KV417326">
    <property type="protein sequence ID" value="KZO91228.1"/>
    <property type="molecule type" value="Genomic_DNA"/>
</dbReference>
<dbReference type="Proteomes" id="UP000076738">
    <property type="component" value="Unassembled WGS sequence"/>
</dbReference>
<dbReference type="PANTHER" id="PTHR46910:SF3">
    <property type="entry name" value="HALOTOLERANCE PROTEIN 9-RELATED"/>
    <property type="match status" value="1"/>
</dbReference>
<proteinExistence type="predicted"/>
<feature type="domain" description="Zn(2)-C6 fungal-type" evidence="6">
    <location>
        <begin position="190"/>
        <end position="219"/>
    </location>
</feature>
<dbReference type="Gene3D" id="4.10.240.10">
    <property type="entry name" value="Zn(2)-C6 fungal-type DNA-binding domain"/>
    <property type="match status" value="3"/>
</dbReference>
<dbReference type="PROSITE" id="PS50048">
    <property type="entry name" value="ZN2_CY6_FUNGAL_2"/>
    <property type="match status" value="3"/>
</dbReference>
<accession>A0A167H4P9</accession>
<evidence type="ECO:0000259" key="6">
    <source>
        <dbReference type="PROSITE" id="PS50048"/>
    </source>
</evidence>
<dbReference type="GO" id="GO:0000981">
    <property type="term" value="F:DNA-binding transcription factor activity, RNA polymerase II-specific"/>
    <property type="evidence" value="ECO:0007669"/>
    <property type="project" value="InterPro"/>
</dbReference>
<feature type="compositionally biased region" description="Basic and acidic residues" evidence="5">
    <location>
        <begin position="75"/>
        <end position="86"/>
    </location>
</feature>
<feature type="compositionally biased region" description="Polar residues" evidence="5">
    <location>
        <begin position="21"/>
        <end position="34"/>
    </location>
</feature>
<keyword evidence="4" id="KW-0539">Nucleus</keyword>
<feature type="region of interest" description="Disordered" evidence="5">
    <location>
        <begin position="256"/>
        <end position="310"/>
    </location>
</feature>
<dbReference type="SMART" id="SM00066">
    <property type="entry name" value="GAL4"/>
    <property type="match status" value="3"/>
</dbReference>